<dbReference type="EMBL" id="CAJVCE010000006">
    <property type="protein sequence ID" value="CAG7639262.1"/>
    <property type="molecule type" value="Genomic_DNA"/>
</dbReference>
<protein>
    <submittedName>
        <fullName evidence="1">Uncharacterized protein</fullName>
    </submittedName>
</protein>
<proteinExistence type="predicted"/>
<comment type="caution">
    <text evidence="1">The sequence shown here is derived from an EMBL/GenBank/DDBJ whole genome shotgun (WGS) entry which is preliminary data.</text>
</comment>
<gene>
    <name evidence="1" type="ORF">PAECIP111802_02524</name>
</gene>
<sequence>MYVEGIYLISGVSSVFYENGVMEKRMIDVALRHGLNDYIVPKWKATFEIKKYFEAKIGKSIYDILPGVAENTFK</sequence>
<reference evidence="1 2" key="1">
    <citation type="submission" date="2021-06" db="EMBL/GenBank/DDBJ databases">
        <authorList>
            <person name="Criscuolo A."/>
        </authorList>
    </citation>
    <scope>NUCLEOTIDE SEQUENCE [LARGE SCALE GENOMIC DNA]</scope>
    <source>
        <strain evidence="2">CIP 111802</strain>
    </source>
</reference>
<dbReference type="Proteomes" id="UP000730618">
    <property type="component" value="Unassembled WGS sequence"/>
</dbReference>
<evidence type="ECO:0000313" key="2">
    <source>
        <dbReference type="Proteomes" id="UP000730618"/>
    </source>
</evidence>
<name>A0ABN7TPD6_9BACL</name>
<accession>A0ABN7TPD6</accession>
<organism evidence="1 2">
    <name type="scientific">Paenibacillus allorhizosphaerae</name>
    <dbReference type="NCBI Taxonomy" id="2849866"/>
    <lineage>
        <taxon>Bacteria</taxon>
        <taxon>Bacillati</taxon>
        <taxon>Bacillota</taxon>
        <taxon>Bacilli</taxon>
        <taxon>Bacillales</taxon>
        <taxon>Paenibacillaceae</taxon>
        <taxon>Paenibacillus</taxon>
    </lineage>
</organism>
<keyword evidence="2" id="KW-1185">Reference proteome</keyword>
<evidence type="ECO:0000313" key="1">
    <source>
        <dbReference type="EMBL" id="CAG7639262.1"/>
    </source>
</evidence>